<dbReference type="AlphaFoldDB" id="A0AAJ6ZL42"/>
<feature type="compositionally biased region" description="Low complexity" evidence="1">
    <location>
        <begin position="235"/>
        <end position="246"/>
    </location>
</feature>
<feature type="compositionally biased region" description="Low complexity" evidence="1">
    <location>
        <begin position="730"/>
        <end position="757"/>
    </location>
</feature>
<feature type="compositionally biased region" description="Polar residues" evidence="1">
    <location>
        <begin position="458"/>
        <end position="472"/>
    </location>
</feature>
<evidence type="ECO:0000256" key="1">
    <source>
        <dbReference type="SAM" id="MobiDB-lite"/>
    </source>
</evidence>
<reference evidence="2" key="1">
    <citation type="submission" date="2025-08" db="UniProtKB">
        <authorList>
            <consortium name="RefSeq"/>
        </authorList>
    </citation>
    <scope>IDENTIFICATION</scope>
</reference>
<feature type="compositionally biased region" description="Low complexity" evidence="1">
    <location>
        <begin position="485"/>
        <end position="518"/>
    </location>
</feature>
<dbReference type="GeneID" id="106123219"/>
<feature type="region of interest" description="Disordered" evidence="1">
    <location>
        <begin position="1"/>
        <end position="101"/>
    </location>
</feature>
<accession>A0AAJ6ZL42</accession>
<feature type="region of interest" description="Disordered" evidence="1">
    <location>
        <begin position="452"/>
        <end position="609"/>
    </location>
</feature>
<feature type="compositionally biased region" description="Basic residues" evidence="1">
    <location>
        <begin position="29"/>
        <end position="42"/>
    </location>
</feature>
<feature type="region of interest" description="Disordered" evidence="1">
    <location>
        <begin position="227"/>
        <end position="246"/>
    </location>
</feature>
<feature type="compositionally biased region" description="Low complexity" evidence="1">
    <location>
        <begin position="525"/>
        <end position="534"/>
    </location>
</feature>
<feature type="compositionally biased region" description="Basic and acidic residues" evidence="1">
    <location>
        <begin position="78"/>
        <end position="88"/>
    </location>
</feature>
<feature type="compositionally biased region" description="Polar residues" evidence="1">
    <location>
        <begin position="1"/>
        <end position="23"/>
    </location>
</feature>
<organism evidence="2">
    <name type="scientific">Papilio xuthus</name>
    <name type="common">Asian swallowtail butterfly</name>
    <dbReference type="NCBI Taxonomy" id="66420"/>
    <lineage>
        <taxon>Eukaryota</taxon>
        <taxon>Metazoa</taxon>
        <taxon>Ecdysozoa</taxon>
        <taxon>Arthropoda</taxon>
        <taxon>Hexapoda</taxon>
        <taxon>Insecta</taxon>
        <taxon>Pterygota</taxon>
        <taxon>Neoptera</taxon>
        <taxon>Endopterygota</taxon>
        <taxon>Lepidoptera</taxon>
        <taxon>Glossata</taxon>
        <taxon>Ditrysia</taxon>
        <taxon>Papilionoidea</taxon>
        <taxon>Papilionidae</taxon>
        <taxon>Papilioninae</taxon>
        <taxon>Papilio</taxon>
    </lineage>
</organism>
<gene>
    <name evidence="2" type="primary">LOC106123219</name>
</gene>
<feature type="region of interest" description="Disordered" evidence="1">
    <location>
        <begin position="720"/>
        <end position="781"/>
    </location>
</feature>
<protein>
    <submittedName>
        <fullName evidence="2">Serine-rich adhesin for platelets-like</fullName>
    </submittedName>
</protein>
<feature type="compositionally biased region" description="Polar residues" evidence="1">
    <location>
        <begin position="599"/>
        <end position="609"/>
    </location>
</feature>
<feature type="compositionally biased region" description="Polar residues" evidence="1">
    <location>
        <begin position="655"/>
        <end position="665"/>
    </location>
</feature>
<dbReference type="RefSeq" id="XP_013174905.1">
    <property type="nucleotide sequence ID" value="XM_013319451.1"/>
</dbReference>
<feature type="compositionally biased region" description="Basic and acidic residues" evidence="1">
    <location>
        <begin position="473"/>
        <end position="483"/>
    </location>
</feature>
<dbReference type="Proteomes" id="UP000694872">
    <property type="component" value="Unplaced"/>
</dbReference>
<feature type="compositionally biased region" description="Polar residues" evidence="1">
    <location>
        <begin position="538"/>
        <end position="582"/>
    </location>
</feature>
<dbReference type="KEGG" id="pxu:106123219"/>
<feature type="compositionally biased region" description="Polar residues" evidence="1">
    <location>
        <begin position="631"/>
        <end position="648"/>
    </location>
</feature>
<feature type="region of interest" description="Disordered" evidence="1">
    <location>
        <begin position="389"/>
        <end position="410"/>
    </location>
</feature>
<feature type="compositionally biased region" description="Polar residues" evidence="1">
    <location>
        <begin position="89"/>
        <end position="101"/>
    </location>
</feature>
<feature type="compositionally biased region" description="Polar residues" evidence="1">
    <location>
        <begin position="692"/>
        <end position="708"/>
    </location>
</feature>
<name>A0AAJ6ZL42_PAPXU</name>
<sequence length="781" mass="83734">MRRIDNSSSQDGVETTSITSSVENEVRRPPSKAKRSSIKRKIPNFNDDSDDTVNEPLLQSEHDVSEFKQSAKFVSSKSKTDSINERSDNTNIGTKVQKASPTTSSTFSENITFKSVTADIANVNTSVTAPIHNYMNTNIFGVIDTTTSKSTKSSLIVEIDNTKSSAYSPSPLIFTTAKIHTDNITKEMEPLHVTPVPILSTIEGNVIKSIPSILDSSEKYYDAVKSKSESQPKCSNENNQSNIKNSSIIKEHSATISSNIKSTVVSTNIVKSAPGQSTKQTSLDKPQISQADSKIPITSSKIEVINSISTNTLQDEKTRTTAVDKTKKDVSDKILMEQSKFENPQIPGKTNIEKQSFMTEESQKQTYNGDTAQKLSLNSNKPSVLTSRNIENKSIREIPPNSVSSFPMNKQLQRQKKTVEDISISDAKNKTTVCDPKVNISQKDSASLLEDKAKGSIINPTMPKSSLESPTKSIKDNSTEKTKIINKTNPITTVPTGNASNNNNKSGSLSTTSTGKTNIADKHVPPSSVPVVKPNTIDKPSSLTSVPLSKANITNKPDSSSPVPGSLNTTIKPPSIASAPSVTTKTAEKSTTLTSASKGTANSTIKPGSVNSVSIEKKNTVEKFTSVKSTPKEQTNTIMSKNSAQVIKSSKKDSVATSSGSNISKLPTVAKSSGKESVAEIKKVSEKPKTKISPTIASSDKSNKSIPFTATTNVLSNVASSVGDKKLNSETHATSSSSTTSSIKESTVSNLPSSSTSAKTIMKTNKNIEPMFSENNKDSRA</sequence>
<evidence type="ECO:0000313" key="2">
    <source>
        <dbReference type="RefSeq" id="XP_013174905.1"/>
    </source>
</evidence>
<feature type="region of interest" description="Disordered" evidence="1">
    <location>
        <begin position="631"/>
        <end position="708"/>
    </location>
</feature>
<feature type="compositionally biased region" description="Polar residues" evidence="1">
    <location>
        <begin position="758"/>
        <end position="767"/>
    </location>
</feature>
<feature type="compositionally biased region" description="Basic and acidic residues" evidence="1">
    <location>
        <begin position="673"/>
        <end position="689"/>
    </location>
</feature>
<feature type="compositionally biased region" description="Low complexity" evidence="1">
    <location>
        <begin position="583"/>
        <end position="598"/>
    </location>
</feature>
<proteinExistence type="predicted"/>
<feature type="compositionally biased region" description="Polar residues" evidence="1">
    <location>
        <begin position="401"/>
        <end position="410"/>
    </location>
</feature>